<proteinExistence type="predicted"/>
<organism evidence="2 3">
    <name type="scientific">Gigaspora margarita</name>
    <dbReference type="NCBI Taxonomy" id="4874"/>
    <lineage>
        <taxon>Eukaryota</taxon>
        <taxon>Fungi</taxon>
        <taxon>Fungi incertae sedis</taxon>
        <taxon>Mucoromycota</taxon>
        <taxon>Glomeromycotina</taxon>
        <taxon>Glomeromycetes</taxon>
        <taxon>Diversisporales</taxon>
        <taxon>Gigasporaceae</taxon>
        <taxon>Gigaspora</taxon>
    </lineage>
</organism>
<dbReference type="EMBL" id="CAJVQB010009404">
    <property type="protein sequence ID" value="CAG8729816.1"/>
    <property type="molecule type" value="Genomic_DNA"/>
</dbReference>
<feature type="non-terminal residue" evidence="2">
    <location>
        <position position="1"/>
    </location>
</feature>
<name>A0ABN7V5H6_GIGMA</name>
<evidence type="ECO:0000313" key="3">
    <source>
        <dbReference type="Proteomes" id="UP000789901"/>
    </source>
</evidence>
<dbReference type="Proteomes" id="UP000789901">
    <property type="component" value="Unassembled WGS sequence"/>
</dbReference>
<gene>
    <name evidence="2" type="ORF">GMARGA_LOCUS14292</name>
</gene>
<feature type="region of interest" description="Disordered" evidence="1">
    <location>
        <begin position="34"/>
        <end position="64"/>
    </location>
</feature>
<accession>A0ABN7V5H6</accession>
<evidence type="ECO:0000256" key="1">
    <source>
        <dbReference type="SAM" id="MobiDB-lite"/>
    </source>
</evidence>
<evidence type="ECO:0000313" key="2">
    <source>
        <dbReference type="EMBL" id="CAG8729816.1"/>
    </source>
</evidence>
<protein>
    <submittedName>
        <fullName evidence="2">44864_t:CDS:1</fullName>
    </submittedName>
</protein>
<reference evidence="2 3" key="1">
    <citation type="submission" date="2021-06" db="EMBL/GenBank/DDBJ databases">
        <authorList>
            <person name="Kallberg Y."/>
            <person name="Tangrot J."/>
            <person name="Rosling A."/>
        </authorList>
    </citation>
    <scope>NUCLEOTIDE SEQUENCE [LARGE SCALE GENOMIC DNA]</scope>
    <source>
        <strain evidence="2 3">120-4 pot B 10/14</strain>
    </source>
</reference>
<comment type="caution">
    <text evidence="2">The sequence shown here is derived from an EMBL/GenBank/DDBJ whole genome shotgun (WGS) entry which is preliminary data.</text>
</comment>
<sequence length="263" mass="31732">TNQLKNRLSYYNKTGQFEQRNGIEIEEQAAQPRRLIQKENFTDKDKNTRDSSQHNHYKRVQKPKENKAQLVKSVDLILSLQKNSRISLKTHRTDLYQDTISLSQISRKIKKCTDTIQITEWHKIFQKTNEYLLEINNCHKIKIQLLKVAEIAEIRLWLQDLKEEKEVTNLKEIESLLNYDSFNRPYNKIKIDRVLDQNKENLLTYPIEMKNKTQTFFQFQYKKRNTHLEELSDKWQEIHKLQGWIDKFIYKELNGTVSEEEWS</sequence>
<keyword evidence="3" id="KW-1185">Reference proteome</keyword>
<feature type="compositionally biased region" description="Basic and acidic residues" evidence="1">
    <location>
        <begin position="36"/>
        <end position="53"/>
    </location>
</feature>